<keyword evidence="3" id="KW-1185">Reference proteome</keyword>
<sequence>MPCRITFESGHPVSVLKKSLIRHSILGPNGLNGQWQPTSAKVKYPSIIDLTPVEIPRLQESVKDELSVKSESVKDEISMLRDEEPSLISFETKEIPVPPDVIRQPSPPPVLAEVQDLIPAMPPQVSEAEHKIDVSSPDDLVCSKSPLQLHISTTLMENFMKMAKRNTDKNLETCGVLAGSLKNRKFYVTALIIPKQESTSDSCQTTNEEEIFEVQDKRSLFPLGWIHVSNLWSNYSVCYCSCYCCG</sequence>
<dbReference type="InterPro" id="IPR037518">
    <property type="entry name" value="MPN"/>
</dbReference>
<organism evidence="2 3">
    <name type="scientific">Salix suchowensis</name>
    <dbReference type="NCBI Taxonomy" id="1278906"/>
    <lineage>
        <taxon>Eukaryota</taxon>
        <taxon>Viridiplantae</taxon>
        <taxon>Streptophyta</taxon>
        <taxon>Embryophyta</taxon>
        <taxon>Tracheophyta</taxon>
        <taxon>Spermatophyta</taxon>
        <taxon>Magnoliopsida</taxon>
        <taxon>eudicotyledons</taxon>
        <taxon>Gunneridae</taxon>
        <taxon>Pentapetalae</taxon>
        <taxon>rosids</taxon>
        <taxon>fabids</taxon>
        <taxon>Malpighiales</taxon>
        <taxon>Salicaceae</taxon>
        <taxon>Saliceae</taxon>
        <taxon>Salix</taxon>
    </lineage>
</organism>
<accession>A0ABQ9B8I0</accession>
<dbReference type="PANTHER" id="PTHR12947:SF19">
    <property type="entry name" value="AMSH-LIKE UBIQUITIN THIOESTERASE 1"/>
    <property type="match status" value="1"/>
</dbReference>
<reference evidence="2" key="1">
    <citation type="submission" date="2022-10" db="EMBL/GenBank/DDBJ databases">
        <authorList>
            <person name="Hyden B.L."/>
            <person name="Feng K."/>
            <person name="Yates T."/>
            <person name="Jawdy S."/>
            <person name="Smart L.B."/>
            <person name="Muchero W."/>
        </authorList>
    </citation>
    <scope>NUCLEOTIDE SEQUENCE</scope>
    <source>
        <tissue evidence="2">Shoot tip</tissue>
    </source>
</reference>
<dbReference type="PANTHER" id="PTHR12947">
    <property type="entry name" value="AMSH-LIKE PROTEASE"/>
    <property type="match status" value="1"/>
</dbReference>
<comment type="caution">
    <text evidence="2">The sequence shown here is derived from an EMBL/GenBank/DDBJ whole genome shotgun (WGS) entry which is preliminary data.</text>
</comment>
<proteinExistence type="predicted"/>
<evidence type="ECO:0000259" key="1">
    <source>
        <dbReference type="PROSITE" id="PS50249"/>
    </source>
</evidence>
<name>A0ABQ9B8I0_9ROSI</name>
<dbReference type="EMBL" id="JAPFFI010000010">
    <property type="protein sequence ID" value="KAJ6375812.1"/>
    <property type="molecule type" value="Genomic_DNA"/>
</dbReference>
<evidence type="ECO:0000313" key="2">
    <source>
        <dbReference type="EMBL" id="KAJ6375812.1"/>
    </source>
</evidence>
<dbReference type="PROSITE" id="PS50249">
    <property type="entry name" value="MPN"/>
    <property type="match status" value="1"/>
</dbReference>
<reference evidence="2" key="2">
    <citation type="journal article" date="2023" name="Int. J. Mol. Sci.">
        <title>De Novo Assembly and Annotation of 11 Diverse Shrub Willow (Salix) Genomes Reveals Novel Gene Organization in Sex-Linked Regions.</title>
        <authorList>
            <person name="Hyden B."/>
            <person name="Feng K."/>
            <person name="Yates T.B."/>
            <person name="Jawdy S."/>
            <person name="Cereghino C."/>
            <person name="Smart L.B."/>
            <person name="Muchero W."/>
        </authorList>
    </citation>
    <scope>NUCLEOTIDE SEQUENCE</scope>
    <source>
        <tissue evidence="2">Shoot tip</tissue>
    </source>
</reference>
<protein>
    <recommendedName>
        <fullName evidence="1">MPN domain-containing protein</fullName>
    </recommendedName>
</protein>
<dbReference type="InterPro" id="IPR000555">
    <property type="entry name" value="JAMM/MPN+_dom"/>
</dbReference>
<dbReference type="SUPFAM" id="SSF102712">
    <property type="entry name" value="JAB1/MPN domain"/>
    <property type="match status" value="1"/>
</dbReference>
<dbReference type="Pfam" id="PF01398">
    <property type="entry name" value="JAB"/>
    <property type="match status" value="1"/>
</dbReference>
<feature type="domain" description="MPN" evidence="1">
    <location>
        <begin position="149"/>
        <end position="246"/>
    </location>
</feature>
<evidence type="ECO:0000313" key="3">
    <source>
        <dbReference type="Proteomes" id="UP001141253"/>
    </source>
</evidence>
<dbReference type="Proteomes" id="UP001141253">
    <property type="component" value="Chromosome 12"/>
</dbReference>
<dbReference type="Gene3D" id="3.40.140.10">
    <property type="entry name" value="Cytidine Deaminase, domain 2"/>
    <property type="match status" value="1"/>
</dbReference>
<gene>
    <name evidence="2" type="ORF">OIU77_000720</name>
</gene>